<accession>A0ABS5F841</accession>
<gene>
    <name evidence="2" type="ORF">GXW71_28340</name>
</gene>
<feature type="region of interest" description="Disordered" evidence="1">
    <location>
        <begin position="191"/>
        <end position="210"/>
    </location>
</feature>
<dbReference type="Proteomes" id="UP001196870">
    <property type="component" value="Unassembled WGS sequence"/>
</dbReference>
<organism evidence="2 3">
    <name type="scientific">Plastoroseomonas hellenica</name>
    <dbReference type="NCBI Taxonomy" id="2687306"/>
    <lineage>
        <taxon>Bacteria</taxon>
        <taxon>Pseudomonadati</taxon>
        <taxon>Pseudomonadota</taxon>
        <taxon>Alphaproteobacteria</taxon>
        <taxon>Acetobacterales</taxon>
        <taxon>Acetobacteraceae</taxon>
        <taxon>Plastoroseomonas</taxon>
    </lineage>
</organism>
<comment type="caution">
    <text evidence="2">The sequence shown here is derived from an EMBL/GenBank/DDBJ whole genome shotgun (WGS) entry which is preliminary data.</text>
</comment>
<dbReference type="EMBL" id="JAAGBB010000053">
    <property type="protein sequence ID" value="MBR0668295.1"/>
    <property type="molecule type" value="Genomic_DNA"/>
</dbReference>
<reference evidence="3" key="1">
    <citation type="journal article" date="2021" name="Syst. Appl. Microbiol.">
        <title>Roseomonas hellenica sp. nov., isolated from roots of wild-growing Alkanna tinctoria.</title>
        <authorList>
            <person name="Rat A."/>
            <person name="Naranjo H.D."/>
            <person name="Lebbe L."/>
            <person name="Cnockaert M."/>
            <person name="Krigas N."/>
            <person name="Grigoriadou K."/>
            <person name="Maloupa E."/>
            <person name="Willems A."/>
        </authorList>
    </citation>
    <scope>NUCLEOTIDE SEQUENCE [LARGE SCALE GENOMIC DNA]</scope>
    <source>
        <strain evidence="3">LMG 31523</strain>
    </source>
</reference>
<keyword evidence="3" id="KW-1185">Reference proteome</keyword>
<dbReference type="Pfam" id="PF11136">
    <property type="entry name" value="DUF2889"/>
    <property type="match status" value="1"/>
</dbReference>
<name>A0ABS5F841_9PROT</name>
<sequence length="210" mass="23118">MPLSAPADRQLLHLRDIELRGYQRADGLFDIEAHLTDTKSYGFPNEGRGWIEKGEALHGMWIRLTIDDDMLIHECEASSDFTPYDICPQAAPNFARLAGLKIGPGFNKAVKERVGGVLGCTHLREVLGQVATVAFQTLYPVRRKREREAAAKRAEALRAQGLMPEQAPPQPNPLIGTCLAYAPDSPVTLARFKESEPSPPDGFGLKETQA</sequence>
<evidence type="ECO:0000256" key="1">
    <source>
        <dbReference type="SAM" id="MobiDB-lite"/>
    </source>
</evidence>
<dbReference type="RefSeq" id="WP_211856072.1">
    <property type="nucleotide sequence ID" value="NZ_JAAGBB010000053.1"/>
</dbReference>
<dbReference type="InterPro" id="IPR021312">
    <property type="entry name" value="DUF2889"/>
</dbReference>
<protein>
    <submittedName>
        <fullName evidence="2">DUF2889 domain-containing protein</fullName>
    </submittedName>
</protein>
<evidence type="ECO:0000313" key="3">
    <source>
        <dbReference type="Proteomes" id="UP001196870"/>
    </source>
</evidence>
<evidence type="ECO:0000313" key="2">
    <source>
        <dbReference type="EMBL" id="MBR0668295.1"/>
    </source>
</evidence>
<proteinExistence type="predicted"/>